<name>A0A7W8EZJ1_STRST</name>
<evidence type="ECO:0000256" key="1">
    <source>
        <dbReference type="SAM" id="MobiDB-lite"/>
    </source>
</evidence>
<sequence>MPDTAPDTHIRLALHPQHPSTVVATLTGTKLHTARATLASEGFRPVGDGTMLLVRIDHEEPYYADITANLLHDAGIPVDIADQLQEVIASEWTWAYHPMTWLDRDEIRLVSAETQKIHDDIASGFLTIHQHAHDGHTTVAVGTYQHANSVHLHGENHLRVVNGTYDTPKEAIADFERLYGDTVRTGPPPPTETERQAAEALAALTAGEAARIADAPVEPPTTTERVPVYVADSGDH</sequence>
<protein>
    <recommendedName>
        <fullName evidence="4">DUF317 domain-containing protein</fullName>
    </recommendedName>
</protein>
<proteinExistence type="predicted"/>
<feature type="region of interest" description="Disordered" evidence="1">
    <location>
        <begin position="211"/>
        <end position="236"/>
    </location>
</feature>
<dbReference type="AlphaFoldDB" id="A0A7W8EZJ1"/>
<evidence type="ECO:0000313" key="3">
    <source>
        <dbReference type="Proteomes" id="UP000549009"/>
    </source>
</evidence>
<dbReference type="Proteomes" id="UP000549009">
    <property type="component" value="Unassembled WGS sequence"/>
</dbReference>
<evidence type="ECO:0008006" key="4">
    <source>
        <dbReference type="Google" id="ProtNLM"/>
    </source>
</evidence>
<dbReference type="RefSeq" id="WP_184927019.1">
    <property type="nucleotide sequence ID" value="NZ_JACHJD010000049.1"/>
</dbReference>
<dbReference type="EMBL" id="JACHJD010000049">
    <property type="protein sequence ID" value="MBB5109946.1"/>
    <property type="molecule type" value="Genomic_DNA"/>
</dbReference>
<gene>
    <name evidence="2" type="ORF">FHS40_009076</name>
</gene>
<feature type="compositionally biased region" description="Low complexity" evidence="1">
    <location>
        <begin position="220"/>
        <end position="230"/>
    </location>
</feature>
<comment type="caution">
    <text evidence="2">The sequence shown here is derived from an EMBL/GenBank/DDBJ whole genome shotgun (WGS) entry which is preliminary data.</text>
</comment>
<accession>A0A7W8EZJ1</accession>
<keyword evidence="3" id="KW-1185">Reference proteome</keyword>
<reference evidence="2 3" key="1">
    <citation type="submission" date="2020-08" db="EMBL/GenBank/DDBJ databases">
        <title>Genomic Encyclopedia of Type Strains, Phase III (KMG-III): the genomes of soil and plant-associated and newly described type strains.</title>
        <authorList>
            <person name="Whitman W."/>
        </authorList>
    </citation>
    <scope>NUCLEOTIDE SEQUENCE [LARGE SCALE GENOMIC DNA]</scope>
    <source>
        <strain evidence="2 3">CECT 3146</strain>
    </source>
</reference>
<organism evidence="2 3">
    <name type="scientific">Streptomyces spectabilis</name>
    <dbReference type="NCBI Taxonomy" id="68270"/>
    <lineage>
        <taxon>Bacteria</taxon>
        <taxon>Bacillati</taxon>
        <taxon>Actinomycetota</taxon>
        <taxon>Actinomycetes</taxon>
        <taxon>Kitasatosporales</taxon>
        <taxon>Streptomycetaceae</taxon>
        <taxon>Streptomyces</taxon>
    </lineage>
</organism>
<evidence type="ECO:0000313" key="2">
    <source>
        <dbReference type="EMBL" id="MBB5109946.1"/>
    </source>
</evidence>